<dbReference type="RefSeq" id="WP_004166579.1">
    <property type="nucleotide sequence ID" value="NZ_GL397067.1"/>
</dbReference>
<dbReference type="eggNOG" id="ENOG50337J0">
    <property type="taxonomic scope" value="Bacteria"/>
</dbReference>
<dbReference type="NCBIfam" id="NF038353">
    <property type="entry name" value="FxLYD_dom"/>
    <property type="match status" value="1"/>
</dbReference>
<dbReference type="Proteomes" id="UP000004470">
    <property type="component" value="Unassembled WGS sequence"/>
</dbReference>
<feature type="signal peptide" evidence="1">
    <location>
        <begin position="1"/>
        <end position="20"/>
    </location>
</feature>
<proteinExistence type="predicted"/>
<evidence type="ECO:0008006" key="4">
    <source>
        <dbReference type="Google" id="ProtNLM"/>
    </source>
</evidence>
<keyword evidence="3" id="KW-1185">Reference proteome</keyword>
<feature type="chain" id="PRO_5039462215" description="DUF5067 domain-containing protein" evidence="1">
    <location>
        <begin position="21"/>
        <end position="257"/>
    </location>
</feature>
<sequence length="257" mass="29303">MKKILTLLTAVLTVSLLLIACGNKQDKYADQAFMNDLSKGLEARWSLSDSDPDNESKDFYKQLDKKELDSISSYSNKKFKNDKLHEHAIAYINALKKQKATLKYYGSDSFYDKWNKATSNRNAELLAINKIQKVKVSAKYKDYLEELKGSGKAQVEKNNQNKELSNLIKSINFEAQPKEYPEDTFTTYKAVVKNTTGKTIKNLGLIVKIIDKDDTTADTQYVNTENWENGDKVKLSFDTDAEVNQIKVSKDYVEFGK</sequence>
<evidence type="ECO:0000256" key="1">
    <source>
        <dbReference type="SAM" id="SignalP"/>
    </source>
</evidence>
<name>E0NHM1_PEDAC</name>
<dbReference type="AlphaFoldDB" id="E0NHM1"/>
<gene>
    <name evidence="2" type="ORF">HMPREF0623_1544</name>
</gene>
<evidence type="ECO:0000313" key="2">
    <source>
        <dbReference type="EMBL" id="EFL95038.1"/>
    </source>
</evidence>
<dbReference type="InterPro" id="IPR047676">
    <property type="entry name" value="FxLYD_dom"/>
</dbReference>
<accession>E0NHM1</accession>
<dbReference type="EMBL" id="AEEG01000008">
    <property type="protein sequence ID" value="EFL95038.1"/>
    <property type="molecule type" value="Genomic_DNA"/>
</dbReference>
<comment type="caution">
    <text evidence="2">The sequence shown here is derived from an EMBL/GenBank/DDBJ whole genome shotgun (WGS) entry which is preliminary data.</text>
</comment>
<dbReference type="GeneID" id="29746053"/>
<keyword evidence="1" id="KW-0732">Signal</keyword>
<reference evidence="2" key="1">
    <citation type="submission" date="2010-07" db="EMBL/GenBank/DDBJ databases">
        <authorList>
            <person name="Muzny D."/>
            <person name="Qin X."/>
            <person name="Deng J."/>
            <person name="Jiang H."/>
            <person name="Liu Y."/>
            <person name="Qu J."/>
            <person name="Song X.-Z."/>
            <person name="Zhang L."/>
            <person name="Thornton R."/>
            <person name="Coyle M."/>
            <person name="Francisco L."/>
            <person name="Jackson L."/>
            <person name="Javaid M."/>
            <person name="Korchina V."/>
            <person name="Kovar C."/>
            <person name="Mata R."/>
            <person name="Mathew T."/>
            <person name="Ngo R."/>
            <person name="Nguyen L."/>
            <person name="Nguyen N."/>
            <person name="Okwuonu G."/>
            <person name="Ongeri F."/>
            <person name="Pham C."/>
            <person name="Simmons D."/>
            <person name="Wilczek-Boney K."/>
            <person name="Hale W."/>
            <person name="Jakkamsetti A."/>
            <person name="Pham P."/>
            <person name="Ruth R."/>
            <person name="San Lucas F."/>
            <person name="Warren J."/>
            <person name="Zhang J."/>
            <person name="Zhao Z."/>
            <person name="Zhou C."/>
            <person name="Zhu D."/>
            <person name="Lee S."/>
            <person name="Bess C."/>
            <person name="Blankenburg K."/>
            <person name="Forbes L."/>
            <person name="Fu Q."/>
            <person name="Gubbala S."/>
            <person name="Hirani K."/>
            <person name="Jayaseelan J.C."/>
            <person name="Lara F."/>
            <person name="Munidasa M."/>
            <person name="Palculict T."/>
            <person name="Patil S."/>
            <person name="Pu L.-L."/>
            <person name="Saada N."/>
            <person name="Tang L."/>
            <person name="Weissenberger G."/>
            <person name="Zhu Y."/>
            <person name="Hemphill L."/>
            <person name="Shang Y."/>
            <person name="Youmans B."/>
            <person name="Ayvaz T."/>
            <person name="Ross M."/>
            <person name="Santibanez J."/>
            <person name="Aqrawi P."/>
            <person name="Gross S."/>
            <person name="Joshi V."/>
            <person name="Fowler G."/>
            <person name="Nazareth L."/>
            <person name="Reid J."/>
            <person name="Worley K."/>
            <person name="Petrosino J."/>
            <person name="Highlander S."/>
            <person name="Gibbs R."/>
        </authorList>
    </citation>
    <scope>NUCLEOTIDE SEQUENCE [LARGE SCALE GENOMIC DNA]</scope>
    <source>
        <strain evidence="2">DSM 20284</strain>
    </source>
</reference>
<dbReference type="PROSITE" id="PS51257">
    <property type="entry name" value="PROKAR_LIPOPROTEIN"/>
    <property type="match status" value="1"/>
</dbReference>
<dbReference type="HOGENOM" id="CLU_072071_0_0_9"/>
<organism evidence="2 3">
    <name type="scientific">Pediococcus acidilactici DSM 20284</name>
    <dbReference type="NCBI Taxonomy" id="862514"/>
    <lineage>
        <taxon>Bacteria</taxon>
        <taxon>Bacillati</taxon>
        <taxon>Bacillota</taxon>
        <taxon>Bacilli</taxon>
        <taxon>Lactobacillales</taxon>
        <taxon>Lactobacillaceae</taxon>
        <taxon>Pediococcus</taxon>
        <taxon>Pediococcus acidilactici group</taxon>
    </lineage>
</organism>
<evidence type="ECO:0000313" key="3">
    <source>
        <dbReference type="Proteomes" id="UP000004470"/>
    </source>
</evidence>
<protein>
    <recommendedName>
        <fullName evidence="4">DUF5067 domain-containing protein</fullName>
    </recommendedName>
</protein>